<organism evidence="3 4">
    <name type="scientific">Amblyomma americanum</name>
    <name type="common">Lone star tick</name>
    <dbReference type="NCBI Taxonomy" id="6943"/>
    <lineage>
        <taxon>Eukaryota</taxon>
        <taxon>Metazoa</taxon>
        <taxon>Ecdysozoa</taxon>
        <taxon>Arthropoda</taxon>
        <taxon>Chelicerata</taxon>
        <taxon>Arachnida</taxon>
        <taxon>Acari</taxon>
        <taxon>Parasitiformes</taxon>
        <taxon>Ixodida</taxon>
        <taxon>Ixodoidea</taxon>
        <taxon>Ixodidae</taxon>
        <taxon>Amblyomminae</taxon>
        <taxon>Amblyomma</taxon>
    </lineage>
</organism>
<dbReference type="Pfam" id="PF03732">
    <property type="entry name" value="Retrotrans_gag"/>
    <property type="match status" value="1"/>
</dbReference>
<dbReference type="EMBL" id="JARKHS020036509">
    <property type="protein sequence ID" value="KAK8756110.1"/>
    <property type="molecule type" value="Genomic_DNA"/>
</dbReference>
<feature type="domain" description="Retrotransposon gag" evidence="2">
    <location>
        <begin position="64"/>
        <end position="153"/>
    </location>
</feature>
<gene>
    <name evidence="3" type="ORF">V5799_001188</name>
</gene>
<dbReference type="Proteomes" id="UP001321473">
    <property type="component" value="Unassembled WGS sequence"/>
</dbReference>
<feature type="region of interest" description="Disordered" evidence="1">
    <location>
        <begin position="1"/>
        <end position="27"/>
    </location>
</feature>
<evidence type="ECO:0000259" key="2">
    <source>
        <dbReference type="Pfam" id="PF03732"/>
    </source>
</evidence>
<name>A0AAQ4D0X0_AMBAM</name>
<evidence type="ECO:0000313" key="4">
    <source>
        <dbReference type="Proteomes" id="UP001321473"/>
    </source>
</evidence>
<comment type="caution">
    <text evidence="3">The sequence shown here is derived from an EMBL/GenBank/DDBJ whole genome shotgun (WGS) entry which is preliminary data.</text>
</comment>
<feature type="compositionally biased region" description="Low complexity" evidence="1">
    <location>
        <begin position="1"/>
        <end position="16"/>
    </location>
</feature>
<evidence type="ECO:0000256" key="1">
    <source>
        <dbReference type="SAM" id="MobiDB-lite"/>
    </source>
</evidence>
<dbReference type="PANTHER" id="PTHR33194">
    <property type="entry name" value="ZINC KNUCKLE DOMAINCONTAINING PROTEIN"/>
    <property type="match status" value="1"/>
</dbReference>
<keyword evidence="4" id="KW-1185">Reference proteome</keyword>
<accession>A0AAQ4D0X0</accession>
<protein>
    <recommendedName>
        <fullName evidence="2">Retrotransposon gag domain-containing protein</fullName>
    </recommendedName>
</protein>
<sequence>MTSTAASQTSQHSGSAPPFVLHAPRSPPPFHGDRFEDVEDWLASFDRVASFNEWDGERKLRNVYFALQDSAKTWFENHEASFTTWEAFRRELLATFTSSERKEKAEIVLRSRSQQPNEGVAMFIEDMTQLFNRADPAMPEAQKVRHLMRGVKEQLPDWSVTRHEQCPTSPRRQWVSSALYRNGAPTSDVRLL</sequence>
<proteinExistence type="predicted"/>
<dbReference type="InterPro" id="IPR005162">
    <property type="entry name" value="Retrotrans_gag_dom"/>
</dbReference>
<reference evidence="3 4" key="1">
    <citation type="journal article" date="2023" name="Arcadia Sci">
        <title>De novo assembly of a long-read Amblyomma americanum tick genome.</title>
        <authorList>
            <person name="Chou S."/>
            <person name="Poskanzer K.E."/>
            <person name="Rollins M."/>
            <person name="Thuy-Boun P.S."/>
        </authorList>
    </citation>
    <scope>NUCLEOTIDE SEQUENCE [LARGE SCALE GENOMIC DNA]</scope>
    <source>
        <strain evidence="3">F_SG_1</strain>
        <tissue evidence="3">Salivary glands</tissue>
    </source>
</reference>
<dbReference type="PANTHER" id="PTHR33194:SF4">
    <property type="entry name" value="CCHC-TYPE DOMAIN-CONTAINING PROTEIN"/>
    <property type="match status" value="1"/>
</dbReference>
<dbReference type="AlphaFoldDB" id="A0AAQ4D0X0"/>
<evidence type="ECO:0000313" key="3">
    <source>
        <dbReference type="EMBL" id="KAK8756110.1"/>
    </source>
</evidence>